<evidence type="ECO:0000313" key="2">
    <source>
        <dbReference type="Proteomes" id="UP001553843"/>
    </source>
</evidence>
<reference evidence="1 2" key="1">
    <citation type="submission" date="2024-06" db="EMBL/GenBank/DDBJ databases">
        <title>The Natural Products Discovery Center: Release of the First 8490 Sequenced Strains for Exploring Actinobacteria Biosynthetic Diversity.</title>
        <authorList>
            <person name="Kalkreuter E."/>
            <person name="Kautsar S.A."/>
            <person name="Yang D."/>
            <person name="Bader C.D."/>
            <person name="Teijaro C.N."/>
            <person name="Fluegel L."/>
            <person name="Davis C.M."/>
            <person name="Simpson J.R."/>
            <person name="Lauterbach L."/>
            <person name="Steele A.D."/>
            <person name="Gui C."/>
            <person name="Meng S."/>
            <person name="Li G."/>
            <person name="Viehrig K."/>
            <person name="Ye F."/>
            <person name="Su P."/>
            <person name="Kiefer A.F."/>
            <person name="Nichols A."/>
            <person name="Cepeda A.J."/>
            <person name="Yan W."/>
            <person name="Fan B."/>
            <person name="Jiang Y."/>
            <person name="Adhikari A."/>
            <person name="Zheng C.-J."/>
            <person name="Schuster L."/>
            <person name="Cowan T.M."/>
            <person name="Smanski M.J."/>
            <person name="Chevrette M.G."/>
            <person name="De Carvalho L.P.S."/>
            <person name="Shen B."/>
        </authorList>
    </citation>
    <scope>NUCLEOTIDE SEQUENCE [LARGE SCALE GENOMIC DNA]</scope>
    <source>
        <strain evidence="1 2">NPDC047833</strain>
    </source>
</reference>
<dbReference type="RefSeq" id="WP_359780937.1">
    <property type="nucleotide sequence ID" value="NZ_JBEYRR010000008.1"/>
</dbReference>
<sequence length="146" mass="15670">MPPPHDAAALQRLATAVMKRRVDLGFNKIDVARAAKVQINTYSKIEDAKPVRPTTYGKVEAVLGWAPGTCSDILDGASAATLVEHDGPGTISPVQADDLVKDVGDAVQNAAIAISDDLSAAQIRALKQQVVEEVMQRWKERGIDRN</sequence>
<dbReference type="Proteomes" id="UP001553843">
    <property type="component" value="Unassembled WGS sequence"/>
</dbReference>
<gene>
    <name evidence="1" type="ORF">AB0887_27350</name>
</gene>
<organism evidence="1 2">
    <name type="scientific">Streptomyces huasconensis</name>
    <dbReference type="NCBI Taxonomy" id="1854574"/>
    <lineage>
        <taxon>Bacteria</taxon>
        <taxon>Bacillati</taxon>
        <taxon>Actinomycetota</taxon>
        <taxon>Actinomycetes</taxon>
        <taxon>Kitasatosporales</taxon>
        <taxon>Streptomycetaceae</taxon>
        <taxon>Streptomyces</taxon>
    </lineage>
</organism>
<dbReference type="EMBL" id="JBEYRS010000012">
    <property type="protein sequence ID" value="MEW2365654.1"/>
    <property type="molecule type" value="Genomic_DNA"/>
</dbReference>
<evidence type="ECO:0000313" key="1">
    <source>
        <dbReference type="EMBL" id="MEW2365654.1"/>
    </source>
</evidence>
<keyword evidence="2" id="KW-1185">Reference proteome</keyword>
<proteinExistence type="predicted"/>
<protein>
    <recommendedName>
        <fullName evidence="3">HTH cro/C1-type domain-containing protein</fullName>
    </recommendedName>
</protein>
<accession>A0ABV3M1S5</accession>
<comment type="caution">
    <text evidence="1">The sequence shown here is derived from an EMBL/GenBank/DDBJ whole genome shotgun (WGS) entry which is preliminary data.</text>
</comment>
<name>A0ABV3M1S5_9ACTN</name>
<evidence type="ECO:0008006" key="3">
    <source>
        <dbReference type="Google" id="ProtNLM"/>
    </source>
</evidence>